<dbReference type="EMBL" id="JBFRHK010000007">
    <property type="protein sequence ID" value="MEX3746068.1"/>
    <property type="molecule type" value="Genomic_DNA"/>
</dbReference>
<evidence type="ECO:0000313" key="3">
    <source>
        <dbReference type="EMBL" id="MEX3746068.1"/>
    </source>
</evidence>
<keyword evidence="4" id="KW-1185">Reference proteome</keyword>
<dbReference type="RefSeq" id="WP_368636642.1">
    <property type="nucleotide sequence ID" value="NZ_JBFRHK010000006.1"/>
</dbReference>
<reference evidence="2 4" key="1">
    <citation type="submission" date="2024-07" db="EMBL/GenBank/DDBJ databases">
        <title>Characterization of a bacterium isolated from hydrolysated instant sea cucumber by whole-genome sequencing and metabolomics.</title>
        <authorList>
            <person name="Luo X."/>
            <person name="Zhang Z."/>
            <person name="Zheng Z."/>
            <person name="Zhang W."/>
            <person name="Ming T."/>
            <person name="Jiao L."/>
            <person name="Su X."/>
            <person name="Kong F."/>
            <person name="Xu J."/>
        </authorList>
    </citation>
    <scope>NUCLEOTIDE SEQUENCE [LARGE SCALE GENOMIC DNA]</scope>
    <source>
        <strain evidence="2 4">XL-2024</strain>
    </source>
</reference>
<proteinExistence type="predicted"/>
<feature type="transmembrane region" description="Helical" evidence="1">
    <location>
        <begin position="87"/>
        <end position="107"/>
    </location>
</feature>
<keyword evidence="1" id="KW-1133">Transmembrane helix</keyword>
<feature type="transmembrane region" description="Helical" evidence="1">
    <location>
        <begin position="51"/>
        <end position="75"/>
    </location>
</feature>
<protein>
    <submittedName>
        <fullName evidence="2">DUF3021 domain-containing protein</fullName>
    </submittedName>
</protein>
<accession>A0ABV3VXY2</accession>
<keyword evidence="1" id="KW-0812">Transmembrane</keyword>
<name>A0ABV3VXY2_9BACI</name>
<dbReference type="Pfam" id="PF11457">
    <property type="entry name" value="DUF3021"/>
    <property type="match status" value="1"/>
</dbReference>
<evidence type="ECO:0000313" key="2">
    <source>
        <dbReference type="EMBL" id="MEX3745768.1"/>
    </source>
</evidence>
<feature type="transmembrane region" description="Helical" evidence="1">
    <location>
        <begin position="113"/>
        <end position="132"/>
    </location>
</feature>
<evidence type="ECO:0000256" key="1">
    <source>
        <dbReference type="SAM" id="Phobius"/>
    </source>
</evidence>
<evidence type="ECO:0000313" key="4">
    <source>
        <dbReference type="Proteomes" id="UP001558534"/>
    </source>
</evidence>
<feature type="transmembrane region" description="Helical" evidence="1">
    <location>
        <begin position="7"/>
        <end position="31"/>
    </location>
</feature>
<keyword evidence="1" id="KW-0472">Membrane</keyword>
<dbReference type="Proteomes" id="UP001558534">
    <property type="component" value="Unassembled WGS sequence"/>
</dbReference>
<gene>
    <name evidence="2" type="ORF">AB1300_11545</name>
    <name evidence="3" type="ORF">AB1300_13090</name>
</gene>
<dbReference type="InterPro" id="IPR021560">
    <property type="entry name" value="DUF3021"/>
</dbReference>
<dbReference type="EMBL" id="JBFRHK010000006">
    <property type="protein sequence ID" value="MEX3745768.1"/>
    <property type="molecule type" value="Genomic_DNA"/>
</dbReference>
<organism evidence="2 4">
    <name type="scientific">Lysinibacillus xylanilyticus</name>
    <dbReference type="NCBI Taxonomy" id="582475"/>
    <lineage>
        <taxon>Bacteria</taxon>
        <taxon>Bacillati</taxon>
        <taxon>Bacillota</taxon>
        <taxon>Bacilli</taxon>
        <taxon>Bacillales</taxon>
        <taxon>Bacillaceae</taxon>
        <taxon>Lysinibacillus</taxon>
    </lineage>
</organism>
<sequence length="155" mass="17824">MRKDILIRILGGFIIGAVLGQIVQFFVSLGISQESYFWVVPEFQALFESETMAIMTQVVLTGLIGITFALAALFFEIARWGMLKQYIVHFFVTALIWIPIVVVLWMPKTMANMFSLFASFLGTYIVTWLLQYKLSKRDIEKINAMLIERGDFHDN</sequence>
<comment type="caution">
    <text evidence="2">The sequence shown here is derived from an EMBL/GenBank/DDBJ whole genome shotgun (WGS) entry which is preliminary data.</text>
</comment>